<accession>A0ABZ0IKF2</accession>
<dbReference type="SUPFAM" id="SSF53590">
    <property type="entry name" value="Nucleoside hydrolase"/>
    <property type="match status" value="1"/>
</dbReference>
<dbReference type="InterPro" id="IPR011483">
    <property type="entry name" value="Sde182_NH-like"/>
</dbReference>
<reference evidence="4 5" key="1">
    <citation type="journal article" date="2023" name="Microbiol. Resour. Announc.">
        <title>Complete Genome Sequence of Imperialibacter roseus strain P4T.</title>
        <authorList>
            <person name="Tizabi D.R."/>
            <person name="Bachvaroff T."/>
            <person name="Hill R.T."/>
        </authorList>
    </citation>
    <scope>NUCLEOTIDE SEQUENCE [LARGE SCALE GENOMIC DNA]</scope>
    <source>
        <strain evidence="4 5">P4T</strain>
    </source>
</reference>
<evidence type="ECO:0000259" key="3">
    <source>
        <dbReference type="Pfam" id="PF21027"/>
    </source>
</evidence>
<dbReference type="InterPro" id="IPR048527">
    <property type="entry name" value="Sde182_C"/>
</dbReference>
<dbReference type="InterPro" id="IPR036452">
    <property type="entry name" value="Ribo_hydro-like"/>
</dbReference>
<gene>
    <name evidence="4" type="ORF">RT717_17115</name>
</gene>
<evidence type="ECO:0000313" key="4">
    <source>
        <dbReference type="EMBL" id="WOK04805.1"/>
    </source>
</evidence>
<dbReference type="Proteomes" id="UP001302349">
    <property type="component" value="Chromosome"/>
</dbReference>
<dbReference type="Gene3D" id="3.90.245.10">
    <property type="entry name" value="Ribonucleoside hydrolase-like"/>
    <property type="match status" value="1"/>
</dbReference>
<evidence type="ECO:0000259" key="2">
    <source>
        <dbReference type="Pfam" id="PF07632"/>
    </source>
</evidence>
<protein>
    <submittedName>
        <fullName evidence="4">DUF1593 domain-containing protein</fullName>
    </submittedName>
</protein>
<evidence type="ECO:0000256" key="1">
    <source>
        <dbReference type="SAM" id="SignalP"/>
    </source>
</evidence>
<dbReference type="Pfam" id="PF07632">
    <property type="entry name" value="Sde182_NH-like"/>
    <property type="match status" value="1"/>
</dbReference>
<feature type="chain" id="PRO_5046960005" evidence="1">
    <location>
        <begin position="32"/>
        <end position="533"/>
    </location>
</feature>
<feature type="domain" description="Cellulose-binding Sde182 C-terminal" evidence="3">
    <location>
        <begin position="455"/>
        <end position="530"/>
    </location>
</feature>
<name>A0ABZ0IKF2_9BACT</name>
<dbReference type="Pfam" id="PF21027">
    <property type="entry name" value="Sde0182_C"/>
    <property type="match status" value="1"/>
</dbReference>
<organism evidence="4 5">
    <name type="scientific">Imperialibacter roseus</name>
    <dbReference type="NCBI Taxonomy" id="1324217"/>
    <lineage>
        <taxon>Bacteria</taxon>
        <taxon>Pseudomonadati</taxon>
        <taxon>Bacteroidota</taxon>
        <taxon>Cytophagia</taxon>
        <taxon>Cytophagales</taxon>
        <taxon>Flammeovirgaceae</taxon>
        <taxon>Imperialibacter</taxon>
    </lineage>
</organism>
<feature type="signal peptide" evidence="1">
    <location>
        <begin position="1"/>
        <end position="31"/>
    </location>
</feature>
<keyword evidence="5" id="KW-1185">Reference proteome</keyword>
<feature type="domain" description="Cellulose-binding Sde182 nucleoside hydrolase-like" evidence="2">
    <location>
        <begin position="40"/>
        <end position="365"/>
    </location>
</feature>
<dbReference type="EMBL" id="CP136051">
    <property type="protein sequence ID" value="WOK04805.1"/>
    <property type="molecule type" value="Genomic_DNA"/>
</dbReference>
<keyword evidence="1" id="KW-0732">Signal</keyword>
<dbReference type="Gene3D" id="2.60.40.10">
    <property type="entry name" value="Immunoglobulins"/>
    <property type="match status" value="1"/>
</dbReference>
<sequence length="533" mass="59800">MHLTTPHRRSHCLCFLTLLTLITLHTATLVAQTPSDQRPRIIITADPELDDNNSLIRLLLYSSDLKIEGLIYASSQFHWKGDGKGTKWFVPGREYDRFGLDLCPCESWRWAEGERFIHDIVEAYEKSYPNLKAHNKQYPSPDELKSKIRYGNIEFDGDISKDTPGSDLIRSLIMDNEPGQLYITAWGGQSTIARALKSIKDQYEFTTEWDAIKQKISRKVVLLPSGDQDATYATYIKPNWPEIEYRQFRGGPNYGYGAQIRASEENAPYLTPAWMKENVSDRGPFGELYRVWGDGKQMVKGDVVDYFGLAGHTTEELKKMGYVVWMPVQARGSWLGEGDNHTFMNMLGNGLRAYEQGTWGGWGGRVEAGTAAADIFNMPTDASADAMADRMGSTNNERKAEELAYPNFFPQAQRDFAARMKWAVTPRYADANHEPTVTIQGPLTVVAAPGQKVRLRGIASDPDGNKVTVRWSQLPVGTYRGKVDISLADTSKAEVLVPEDVRPGQTIHIIFEATDNGKPALTRYQRVVIMIGG</sequence>
<evidence type="ECO:0000313" key="5">
    <source>
        <dbReference type="Proteomes" id="UP001302349"/>
    </source>
</evidence>
<dbReference type="InterPro" id="IPR013783">
    <property type="entry name" value="Ig-like_fold"/>
</dbReference>
<dbReference type="RefSeq" id="WP_317487605.1">
    <property type="nucleotide sequence ID" value="NZ_CP136051.1"/>
</dbReference>
<proteinExistence type="predicted"/>